<dbReference type="EMBL" id="RBXO01000001">
    <property type="protein sequence ID" value="RKT55252.1"/>
    <property type="molecule type" value="Genomic_DNA"/>
</dbReference>
<accession>A0A495W0Q4</accession>
<proteinExistence type="predicted"/>
<dbReference type="OrthoDB" id="583431at2"/>
<dbReference type="RefSeq" id="WP_121011915.1">
    <property type="nucleotide sequence ID" value="NZ_RBXO01000001.1"/>
</dbReference>
<sequence>MAETIDDVIDVLSGIVSDARRDADRVGYFAALYRQVTVEIRAGIRDGLFDDGPRMDRFDAVFGNRYFDARDAWRRERGGPRCWREAFGLLADPDAVIVQHLLLGVSAHINLDLAVTAARIAPGEEIHGLRRDFLLINDILARVLLAVQRAVGEVSPYLWLLDEFGGRTDERLLDFSIRRSRQEAWHNAVLLAGQGEAEREVTAGLLDVRAGVLARLVARPGGLVRPALALIRSGEEDDVPKVIAHLDRAMAAAG</sequence>
<protein>
    <submittedName>
        <fullName evidence="1">Uncharacterized protein</fullName>
    </submittedName>
</protein>
<keyword evidence="2" id="KW-1185">Reference proteome</keyword>
<comment type="caution">
    <text evidence="1">The sequence shown here is derived from an EMBL/GenBank/DDBJ whole genome shotgun (WGS) entry which is preliminary data.</text>
</comment>
<organism evidence="1 2">
    <name type="scientific">Saccharothrix australiensis</name>
    <dbReference type="NCBI Taxonomy" id="2072"/>
    <lineage>
        <taxon>Bacteria</taxon>
        <taxon>Bacillati</taxon>
        <taxon>Actinomycetota</taxon>
        <taxon>Actinomycetes</taxon>
        <taxon>Pseudonocardiales</taxon>
        <taxon>Pseudonocardiaceae</taxon>
        <taxon>Saccharothrix</taxon>
    </lineage>
</organism>
<dbReference type="Proteomes" id="UP000282084">
    <property type="component" value="Unassembled WGS sequence"/>
</dbReference>
<reference evidence="1 2" key="1">
    <citation type="submission" date="2018-10" db="EMBL/GenBank/DDBJ databases">
        <title>Sequencing the genomes of 1000 actinobacteria strains.</title>
        <authorList>
            <person name="Klenk H.-P."/>
        </authorList>
    </citation>
    <scope>NUCLEOTIDE SEQUENCE [LARGE SCALE GENOMIC DNA]</scope>
    <source>
        <strain evidence="1 2">DSM 43800</strain>
    </source>
</reference>
<dbReference type="InterPro" id="IPR046037">
    <property type="entry name" value="DUF5995"/>
</dbReference>
<evidence type="ECO:0000313" key="2">
    <source>
        <dbReference type="Proteomes" id="UP000282084"/>
    </source>
</evidence>
<dbReference type="Pfam" id="PF19458">
    <property type="entry name" value="DUF5995"/>
    <property type="match status" value="1"/>
</dbReference>
<dbReference type="AlphaFoldDB" id="A0A495W0Q4"/>
<name>A0A495W0Q4_9PSEU</name>
<evidence type="ECO:0000313" key="1">
    <source>
        <dbReference type="EMBL" id="RKT55252.1"/>
    </source>
</evidence>
<gene>
    <name evidence="1" type="ORF">C8E97_3911</name>
</gene>